<keyword evidence="3" id="KW-1185">Reference proteome</keyword>
<reference evidence="2" key="1">
    <citation type="submission" date="2018-11" db="EMBL/GenBank/DDBJ databases">
        <authorList>
            <consortium name="Pathogen Informatics"/>
        </authorList>
    </citation>
    <scope>NUCLEOTIDE SEQUENCE</scope>
</reference>
<accession>A0A448XEC4</accession>
<feature type="compositionally biased region" description="Basic residues" evidence="1">
    <location>
        <begin position="7"/>
        <end position="18"/>
    </location>
</feature>
<evidence type="ECO:0000313" key="3">
    <source>
        <dbReference type="Proteomes" id="UP000784294"/>
    </source>
</evidence>
<gene>
    <name evidence="2" type="ORF">PXEA_LOCUS28139</name>
</gene>
<proteinExistence type="predicted"/>
<dbReference type="Proteomes" id="UP000784294">
    <property type="component" value="Unassembled WGS sequence"/>
</dbReference>
<sequence length="88" mass="10681">MDERPAHFHRKRERRSRGLRQPERRIKAKRKQLERRISSSYTFMSNRSLTNKAEIKTKFDILSRLQKCFSKQMLLCSTRFDRPGPEEV</sequence>
<dbReference type="AlphaFoldDB" id="A0A448XEC4"/>
<comment type="caution">
    <text evidence="2">The sequence shown here is derived from an EMBL/GenBank/DDBJ whole genome shotgun (WGS) entry which is preliminary data.</text>
</comment>
<organism evidence="2 3">
    <name type="scientific">Protopolystoma xenopodis</name>
    <dbReference type="NCBI Taxonomy" id="117903"/>
    <lineage>
        <taxon>Eukaryota</taxon>
        <taxon>Metazoa</taxon>
        <taxon>Spiralia</taxon>
        <taxon>Lophotrochozoa</taxon>
        <taxon>Platyhelminthes</taxon>
        <taxon>Monogenea</taxon>
        <taxon>Polyopisthocotylea</taxon>
        <taxon>Polystomatidea</taxon>
        <taxon>Polystomatidae</taxon>
        <taxon>Protopolystoma</taxon>
    </lineage>
</organism>
<name>A0A448XEC4_9PLAT</name>
<feature type="region of interest" description="Disordered" evidence="1">
    <location>
        <begin position="1"/>
        <end position="32"/>
    </location>
</feature>
<evidence type="ECO:0000256" key="1">
    <source>
        <dbReference type="SAM" id="MobiDB-lite"/>
    </source>
</evidence>
<evidence type="ECO:0000313" key="2">
    <source>
        <dbReference type="EMBL" id="VEL34699.1"/>
    </source>
</evidence>
<dbReference type="EMBL" id="CAAALY010248207">
    <property type="protein sequence ID" value="VEL34699.1"/>
    <property type="molecule type" value="Genomic_DNA"/>
</dbReference>
<protein>
    <submittedName>
        <fullName evidence="2">Uncharacterized protein</fullName>
    </submittedName>
</protein>